<keyword evidence="1" id="KW-0472">Membrane</keyword>
<comment type="caution">
    <text evidence="3">The sequence shown here is derived from an EMBL/GenBank/DDBJ whole genome shotgun (WGS) entry which is preliminary data.</text>
</comment>
<gene>
    <name evidence="3" type="ORF">HPU229334_10480</name>
</gene>
<evidence type="ECO:0000259" key="2">
    <source>
        <dbReference type="Pfam" id="PF13116"/>
    </source>
</evidence>
<feature type="domain" description="YhdP central" evidence="2">
    <location>
        <begin position="227"/>
        <end position="474"/>
    </location>
</feature>
<keyword evidence="1" id="KW-1133">Transmembrane helix</keyword>
<evidence type="ECO:0000313" key="4">
    <source>
        <dbReference type="Proteomes" id="UP000037997"/>
    </source>
</evidence>
<dbReference type="Pfam" id="PF13116">
    <property type="entry name" value="YhdP"/>
    <property type="match status" value="2"/>
</dbReference>
<feature type="domain" description="YhdP central" evidence="2">
    <location>
        <begin position="515"/>
        <end position="833"/>
    </location>
</feature>
<reference evidence="3 4" key="1">
    <citation type="submission" date="2014-06" db="EMBL/GenBank/DDBJ databases">
        <title>Helicobacter pullorum isolates in fresh chicken meat - phenotypic and genotypic features.</title>
        <authorList>
            <person name="Borges V."/>
            <person name="Santos A."/>
            <person name="Correia C.B."/>
            <person name="Saraiva M."/>
            <person name="Menard A."/>
            <person name="Vieira L."/>
            <person name="Sampaio D.A."/>
            <person name="Gomes J.P."/>
            <person name="Oleastro M."/>
        </authorList>
    </citation>
    <scope>NUCLEOTIDE SEQUENCE [LARGE SCALE GENOMIC DNA]</scope>
    <source>
        <strain evidence="3 4">229334/12</strain>
    </source>
</reference>
<keyword evidence="1" id="KW-0812">Transmembrane</keyword>
<dbReference type="Proteomes" id="UP000037997">
    <property type="component" value="Unassembled WGS sequence"/>
</dbReference>
<organism evidence="3 4">
    <name type="scientific">Helicobacter pullorum</name>
    <dbReference type="NCBI Taxonomy" id="35818"/>
    <lineage>
        <taxon>Bacteria</taxon>
        <taxon>Pseudomonadati</taxon>
        <taxon>Campylobacterota</taxon>
        <taxon>Epsilonproteobacteria</taxon>
        <taxon>Campylobacterales</taxon>
        <taxon>Helicobacteraceae</taxon>
        <taxon>Helicobacter</taxon>
    </lineage>
</organism>
<proteinExistence type="predicted"/>
<evidence type="ECO:0000256" key="1">
    <source>
        <dbReference type="SAM" id="Phobius"/>
    </source>
</evidence>
<dbReference type="EMBL" id="JNOC01000058">
    <property type="protein sequence ID" value="KPH55051.1"/>
    <property type="molecule type" value="Genomic_DNA"/>
</dbReference>
<accession>A0A0N0LSR2</accession>
<dbReference type="STRING" id="35818.HPU229336_05615"/>
<feature type="transmembrane region" description="Helical" evidence="1">
    <location>
        <begin position="12"/>
        <end position="30"/>
    </location>
</feature>
<evidence type="ECO:0000313" key="3">
    <source>
        <dbReference type="EMBL" id="KPH55051.1"/>
    </source>
</evidence>
<dbReference type="AlphaFoldDB" id="A0A0N0LSR2"/>
<sequence>MKKPSTKLLKITFFLSFFIGAFILLYTFLYNGIRIHQFQIAGIQFQEFYLRLDKKLILEIQSLNLSNLEYSTSSSNMDIQSQIQYAKNIHLLLQYFQKIQIHQIILDDYNASLNYDGDNFTINLPWLYTKLNLIEKSSQVLITIHDFYLKEMGIYYRGEGKYNLKKQNLEMNGRIDFLDIKDYKILTSLHLQMNGNSENIYLKGSSNTFENINFLRPLLPPFHNKILESWIFDNYTLSSAKINDFSLTIPLKSDNILTESLNSLYVSGEVKNANVTFKENLPPIFSPNVKMIFAKNALEFYPDTPNYQNHILSGSQVSIKNIFTNPSLEIFINTNSPLDDEIETLLESYHITLPIQAPNAKIETKLHLKVDLQNHSIDYKGIFKSHNADIMVNSIPFYSEYISVNMDNHLINVNTKNSSYKNYLKGDSNFILDTTSKTLSGDLLIHSFLISSDSTEILSIQNHLLPFKVNFQEHNQTLIEFPTLKLLSTLKDDYYFEFNDLNALLPFSQLLQEYKIQQGYAKITTKDFNEFHGNLSVQSTQNILLDKSNNQPLNSFELQLHYNPTYFSIQSQDENFIFRQNEQSKQLTLNNLGILIDLEQLKTSSKQNTPFIIQGKNSNLHTKKYTILSDSFSLSLINDELKATLTHKNGRADIYKKGDSITIDAKEFGDLFFNTLIRQNAFSNGRFFLNANTNEKGILIGKINLLNTSINQLNTLQNLMAFIDTIPSLLSLKMPGFNDQGYYLKEGNIVFGLNQDFLAIENLDFIGSSIDIKGKGIIDIKNQNIDFYAQLITAKSLGEIINKIPLVNYILLGKEGTISTSFSIKGPLKDPNITTQTTQDILLSPFNILKRIVTSPLEIFN</sequence>
<name>A0A0N0LSR2_9HELI</name>
<dbReference type="InterPro" id="IPR025263">
    <property type="entry name" value="YhdP_central"/>
</dbReference>
<dbReference type="PATRIC" id="fig|35818.11.peg.2073"/>
<protein>
    <recommendedName>
        <fullName evidence="2">YhdP central domain-containing protein</fullName>
    </recommendedName>
</protein>